<proteinExistence type="predicted"/>
<dbReference type="EMBL" id="JAEFCI010011969">
    <property type="protein sequence ID" value="KAG5456291.1"/>
    <property type="molecule type" value="Genomic_DNA"/>
</dbReference>
<dbReference type="AlphaFoldDB" id="A0A8H8DFI9"/>
<feature type="compositionally biased region" description="Pro residues" evidence="1">
    <location>
        <begin position="32"/>
        <end position="41"/>
    </location>
</feature>
<accession>A0A8H8DFI9</accession>
<dbReference type="Proteomes" id="UP000673691">
    <property type="component" value="Unassembled WGS sequence"/>
</dbReference>
<keyword evidence="3" id="KW-1185">Reference proteome</keyword>
<sequence>PPSFGPRALLLSLPCRPLRNKPVLGRGTPLPLYLPPPPPRPLTSNTPLPSSTSRPPVVTDPCSPKHAAGGPHQELRRRVVAPLPAWHCLYSSRRGSMGRRRVPHRSRVRSLLAEALLRHVLQHRRVLAKLLGARHKGSLGAGAHPAQADEYRVCASRRSVSVCVCVCGRARPWVPRAGVYVLPGPQT</sequence>
<evidence type="ECO:0000313" key="2">
    <source>
        <dbReference type="EMBL" id="KAG5456291.1"/>
    </source>
</evidence>
<name>A0A8H8DFI9_9FUNG</name>
<evidence type="ECO:0000256" key="1">
    <source>
        <dbReference type="SAM" id="MobiDB-lite"/>
    </source>
</evidence>
<reference evidence="2 3" key="1">
    <citation type="journal article" name="Sci. Rep.">
        <title>Genome-scale phylogenetic analyses confirm Olpidium as the closest living zoosporic fungus to the non-flagellated, terrestrial fungi.</title>
        <authorList>
            <person name="Chang Y."/>
            <person name="Rochon D."/>
            <person name="Sekimoto S."/>
            <person name="Wang Y."/>
            <person name="Chovatia M."/>
            <person name="Sandor L."/>
            <person name="Salamov A."/>
            <person name="Grigoriev I.V."/>
            <person name="Stajich J.E."/>
            <person name="Spatafora J.W."/>
        </authorList>
    </citation>
    <scope>NUCLEOTIDE SEQUENCE [LARGE SCALE GENOMIC DNA]</scope>
    <source>
        <strain evidence="2">S191</strain>
    </source>
</reference>
<feature type="compositionally biased region" description="Low complexity" evidence="1">
    <location>
        <begin position="42"/>
        <end position="56"/>
    </location>
</feature>
<feature type="non-terminal residue" evidence="2">
    <location>
        <position position="1"/>
    </location>
</feature>
<gene>
    <name evidence="2" type="ORF">BJ554DRAFT_4003</name>
</gene>
<organism evidence="2 3">
    <name type="scientific">Olpidium bornovanus</name>
    <dbReference type="NCBI Taxonomy" id="278681"/>
    <lineage>
        <taxon>Eukaryota</taxon>
        <taxon>Fungi</taxon>
        <taxon>Fungi incertae sedis</taxon>
        <taxon>Olpidiomycota</taxon>
        <taxon>Olpidiomycotina</taxon>
        <taxon>Olpidiomycetes</taxon>
        <taxon>Olpidiales</taxon>
        <taxon>Olpidiaceae</taxon>
        <taxon>Olpidium</taxon>
    </lineage>
</organism>
<evidence type="ECO:0000313" key="3">
    <source>
        <dbReference type="Proteomes" id="UP000673691"/>
    </source>
</evidence>
<protein>
    <submittedName>
        <fullName evidence="2">Uncharacterized protein</fullName>
    </submittedName>
</protein>
<feature type="region of interest" description="Disordered" evidence="1">
    <location>
        <begin position="18"/>
        <end position="73"/>
    </location>
</feature>
<comment type="caution">
    <text evidence="2">The sequence shown here is derived from an EMBL/GenBank/DDBJ whole genome shotgun (WGS) entry which is preliminary data.</text>
</comment>